<evidence type="ECO:0000256" key="10">
    <source>
        <dbReference type="ARBA" id="ARBA00048721"/>
    </source>
</evidence>
<dbReference type="NCBIfam" id="NF000840">
    <property type="entry name" value="PRK00071.1-3"/>
    <property type="match status" value="1"/>
</dbReference>
<reference evidence="13 14" key="1">
    <citation type="submission" date="2022-07" db="EMBL/GenBank/DDBJ databases">
        <title>Fecal culturing of patients with breast cancer.</title>
        <authorList>
            <person name="Teng N.M.Y."/>
            <person name="Kiu R."/>
            <person name="Evans R."/>
            <person name="Baker D.J."/>
            <person name="Zenner C."/>
            <person name="Robinson S.D."/>
            <person name="Hall L.J."/>
        </authorList>
    </citation>
    <scope>NUCLEOTIDE SEQUENCE [LARGE SCALE GENOMIC DNA]</scope>
    <source>
        <strain evidence="13 14">LH1063</strain>
    </source>
</reference>
<dbReference type="EC" id="2.7.7.18" evidence="11"/>
<evidence type="ECO:0000256" key="3">
    <source>
        <dbReference type="ARBA" id="ARBA00009014"/>
    </source>
</evidence>
<proteinExistence type="inferred from homology"/>
<dbReference type="EMBL" id="JANDHW010000006">
    <property type="protein sequence ID" value="MCP9611930.1"/>
    <property type="molecule type" value="Genomic_DNA"/>
</dbReference>
<evidence type="ECO:0000256" key="6">
    <source>
        <dbReference type="ARBA" id="ARBA00022695"/>
    </source>
</evidence>
<feature type="domain" description="Cytidyltransferase-like" evidence="12">
    <location>
        <begin position="5"/>
        <end position="164"/>
    </location>
</feature>
<keyword evidence="6 11" id="KW-0548">Nucleotidyltransferase</keyword>
<evidence type="ECO:0000256" key="11">
    <source>
        <dbReference type="HAMAP-Rule" id="MF_00244"/>
    </source>
</evidence>
<dbReference type="GO" id="GO:0016779">
    <property type="term" value="F:nucleotidyltransferase activity"/>
    <property type="evidence" value="ECO:0007669"/>
    <property type="project" value="UniProtKB-KW"/>
</dbReference>
<dbReference type="Gene3D" id="3.40.50.620">
    <property type="entry name" value="HUPs"/>
    <property type="match status" value="1"/>
</dbReference>
<dbReference type="InterPro" id="IPR004821">
    <property type="entry name" value="Cyt_trans-like"/>
</dbReference>
<dbReference type="CDD" id="cd02165">
    <property type="entry name" value="NMNAT"/>
    <property type="match status" value="1"/>
</dbReference>
<evidence type="ECO:0000256" key="9">
    <source>
        <dbReference type="ARBA" id="ARBA00023027"/>
    </source>
</evidence>
<evidence type="ECO:0000256" key="7">
    <source>
        <dbReference type="ARBA" id="ARBA00022741"/>
    </source>
</evidence>
<keyword evidence="4 11" id="KW-0662">Pyridine nucleotide biosynthesis</keyword>
<keyword evidence="5 11" id="KW-0808">Transferase</keyword>
<evidence type="ECO:0000256" key="8">
    <source>
        <dbReference type="ARBA" id="ARBA00022840"/>
    </source>
</evidence>
<comment type="similarity">
    <text evidence="3 11">Belongs to the NadD family.</text>
</comment>
<evidence type="ECO:0000256" key="1">
    <source>
        <dbReference type="ARBA" id="ARBA00002324"/>
    </source>
</evidence>
<dbReference type="Proteomes" id="UP001205603">
    <property type="component" value="Unassembled WGS sequence"/>
</dbReference>
<evidence type="ECO:0000256" key="2">
    <source>
        <dbReference type="ARBA" id="ARBA00005019"/>
    </source>
</evidence>
<comment type="caution">
    <text evidence="13">The sequence shown here is derived from an EMBL/GenBank/DDBJ whole genome shotgun (WGS) entry which is preliminary data.</text>
</comment>
<dbReference type="PANTHER" id="PTHR39321">
    <property type="entry name" value="NICOTINATE-NUCLEOTIDE ADENYLYLTRANSFERASE-RELATED"/>
    <property type="match status" value="1"/>
</dbReference>
<dbReference type="PANTHER" id="PTHR39321:SF3">
    <property type="entry name" value="PHOSPHOPANTETHEINE ADENYLYLTRANSFERASE"/>
    <property type="match status" value="1"/>
</dbReference>
<evidence type="ECO:0000313" key="13">
    <source>
        <dbReference type="EMBL" id="MCP9611930.1"/>
    </source>
</evidence>
<evidence type="ECO:0000256" key="4">
    <source>
        <dbReference type="ARBA" id="ARBA00022642"/>
    </source>
</evidence>
<keyword evidence="14" id="KW-1185">Reference proteome</keyword>
<dbReference type="SUPFAM" id="SSF52374">
    <property type="entry name" value="Nucleotidylyl transferase"/>
    <property type="match status" value="1"/>
</dbReference>
<dbReference type="HAMAP" id="MF_00244">
    <property type="entry name" value="NaMN_adenylyltr"/>
    <property type="match status" value="1"/>
</dbReference>
<dbReference type="NCBIfam" id="TIGR00125">
    <property type="entry name" value="cyt_tran_rel"/>
    <property type="match status" value="1"/>
</dbReference>
<dbReference type="NCBIfam" id="TIGR00482">
    <property type="entry name" value="nicotinate (nicotinamide) nucleotide adenylyltransferase"/>
    <property type="match status" value="1"/>
</dbReference>
<evidence type="ECO:0000313" key="14">
    <source>
        <dbReference type="Proteomes" id="UP001205603"/>
    </source>
</evidence>
<keyword evidence="8 11" id="KW-0067">ATP-binding</keyword>
<evidence type="ECO:0000256" key="5">
    <source>
        <dbReference type="ARBA" id="ARBA00022679"/>
    </source>
</evidence>
<dbReference type="Pfam" id="PF01467">
    <property type="entry name" value="CTP_transf_like"/>
    <property type="match status" value="1"/>
</dbReference>
<comment type="function">
    <text evidence="1 11">Catalyzes the reversible adenylation of nicotinate mononucleotide (NaMN) to nicotinic acid adenine dinucleotide (NaAD).</text>
</comment>
<comment type="pathway">
    <text evidence="2 11">Cofactor biosynthesis; NAD(+) biosynthesis; deamido-NAD(+) from nicotinate D-ribonucleotide: step 1/1.</text>
</comment>
<comment type="catalytic activity">
    <reaction evidence="10 11">
        <text>nicotinate beta-D-ribonucleotide + ATP + H(+) = deamido-NAD(+) + diphosphate</text>
        <dbReference type="Rhea" id="RHEA:22860"/>
        <dbReference type="ChEBI" id="CHEBI:15378"/>
        <dbReference type="ChEBI" id="CHEBI:30616"/>
        <dbReference type="ChEBI" id="CHEBI:33019"/>
        <dbReference type="ChEBI" id="CHEBI:57502"/>
        <dbReference type="ChEBI" id="CHEBI:58437"/>
        <dbReference type="EC" id="2.7.7.18"/>
    </reaction>
</comment>
<name>A0ABT1MH36_9BACT</name>
<evidence type="ECO:0000259" key="12">
    <source>
        <dbReference type="Pfam" id="PF01467"/>
    </source>
</evidence>
<protein>
    <recommendedName>
        <fullName evidence="11">Probable nicotinate-nucleotide adenylyltransferase</fullName>
        <ecNumber evidence="11">2.7.7.18</ecNumber>
    </recommendedName>
    <alternativeName>
        <fullName evidence="11">Deamido-NAD(+) diphosphorylase</fullName>
    </alternativeName>
    <alternativeName>
        <fullName evidence="11">Deamido-NAD(+) pyrophosphorylase</fullName>
    </alternativeName>
    <alternativeName>
        <fullName evidence="11">Nicotinate mononucleotide adenylyltransferase</fullName>
        <shortName evidence="11">NaMN adenylyltransferase</shortName>
    </alternativeName>
</protein>
<organism evidence="13 14">
    <name type="scientific">Coprobacter tertius</name>
    <dbReference type="NCBI Taxonomy" id="2944915"/>
    <lineage>
        <taxon>Bacteria</taxon>
        <taxon>Pseudomonadati</taxon>
        <taxon>Bacteroidota</taxon>
        <taxon>Bacteroidia</taxon>
        <taxon>Bacteroidales</taxon>
        <taxon>Barnesiellaceae</taxon>
        <taxon>Coprobacter</taxon>
    </lineage>
</organism>
<gene>
    <name evidence="11 13" type="primary">nadD</name>
    <name evidence="13" type="ORF">NMU02_07490</name>
</gene>
<dbReference type="InterPro" id="IPR014729">
    <property type="entry name" value="Rossmann-like_a/b/a_fold"/>
</dbReference>
<keyword evidence="9 11" id="KW-0520">NAD</keyword>
<accession>A0ABT1MH36</accession>
<dbReference type="InterPro" id="IPR005248">
    <property type="entry name" value="NadD/NMNAT"/>
</dbReference>
<keyword evidence="7 11" id="KW-0547">Nucleotide-binding</keyword>
<sequence length="193" mass="22800">MKTGIFSGSFDPIHTGHLIIADYLCEYEELDEIWFIVSPHNPLKNSNELSDDIHRAEMVKRAIVRNEKFKFSDIEFSLPKPSYTINTLDFLKEKYPERDLYLIIGSDNWLVFDKWRDYQRIKKEYDILIYPRPGHVIKKEDILQKNIKLTQAPVIEISSTLIRNGIKEGKNMNYFVPESVYDYIVGNNLYCKK</sequence>